<dbReference type="CDD" id="cd14256">
    <property type="entry name" value="Dockerin_I"/>
    <property type="match status" value="1"/>
</dbReference>
<feature type="compositionally biased region" description="Low complexity" evidence="1">
    <location>
        <begin position="671"/>
        <end position="737"/>
    </location>
</feature>
<dbReference type="InterPro" id="IPR025883">
    <property type="entry name" value="Cadherin-like_domain"/>
</dbReference>
<comment type="caution">
    <text evidence="5">The sequence shown here is derived from an EMBL/GenBank/DDBJ whole genome shotgun (WGS) entry which is preliminary data.</text>
</comment>
<keyword evidence="6" id="KW-1185">Reference proteome</keyword>
<feature type="compositionally biased region" description="Low complexity" evidence="1">
    <location>
        <begin position="264"/>
        <end position="305"/>
    </location>
</feature>
<dbReference type="AlphaFoldDB" id="A0A2T3FU82"/>
<dbReference type="EMBL" id="PYLO01000001">
    <property type="protein sequence ID" value="PST38845.1"/>
    <property type="molecule type" value="Genomic_DNA"/>
</dbReference>
<dbReference type="Proteomes" id="UP000241048">
    <property type="component" value="Unassembled WGS sequence"/>
</dbReference>
<proteinExistence type="predicted"/>
<feature type="chain" id="PRO_5038487713" evidence="2">
    <location>
        <begin position="22"/>
        <end position="844"/>
    </location>
</feature>
<dbReference type="Gene3D" id="1.10.1330.10">
    <property type="entry name" value="Dockerin domain"/>
    <property type="match status" value="1"/>
</dbReference>
<accession>A0A2T3FU82</accession>
<dbReference type="GO" id="GO:0000272">
    <property type="term" value="P:polysaccharide catabolic process"/>
    <property type="evidence" value="ECO:0007669"/>
    <property type="project" value="InterPro"/>
</dbReference>
<feature type="domain" description="Dockerin" evidence="3">
    <location>
        <begin position="782"/>
        <end position="844"/>
    </location>
</feature>
<dbReference type="Gene3D" id="2.30.30.40">
    <property type="entry name" value="SH3 Domains"/>
    <property type="match status" value="1"/>
</dbReference>
<dbReference type="InterPro" id="IPR002105">
    <property type="entry name" value="Dockerin_1_rpt"/>
</dbReference>
<dbReference type="SUPFAM" id="SSF63446">
    <property type="entry name" value="Type I dockerin domain"/>
    <property type="match status" value="1"/>
</dbReference>
<dbReference type="PROSITE" id="PS51781">
    <property type="entry name" value="SH3B"/>
    <property type="match status" value="1"/>
</dbReference>
<keyword evidence="2" id="KW-0732">Signal</keyword>
<feature type="region of interest" description="Disordered" evidence="1">
    <location>
        <begin position="264"/>
        <end position="397"/>
    </location>
</feature>
<name>A0A2T3FU82_9CLOT</name>
<feature type="signal peptide" evidence="2">
    <location>
        <begin position="1"/>
        <end position="21"/>
    </location>
</feature>
<dbReference type="PROSITE" id="PS51766">
    <property type="entry name" value="DOCKERIN"/>
    <property type="match status" value="1"/>
</dbReference>
<dbReference type="PANTHER" id="PTHR34408:SF1">
    <property type="entry name" value="GLYCOSYL HYDROLASE FAMILY 19 DOMAIN-CONTAINING PROTEIN HI_1415"/>
    <property type="match status" value="1"/>
</dbReference>
<dbReference type="PROSITE" id="PS00018">
    <property type="entry name" value="EF_HAND_1"/>
    <property type="match status" value="2"/>
</dbReference>
<gene>
    <name evidence="5" type="ORF">C7U56_02585</name>
</gene>
<dbReference type="InterPro" id="IPR003646">
    <property type="entry name" value="SH3-like_bac-type"/>
</dbReference>
<reference evidence="5 6" key="1">
    <citation type="submission" date="2018-03" db="EMBL/GenBank/DDBJ databases">
        <title>Lachnoclostridium SNUG30386 gen.nov., sp.nov., isolated from human faeces.</title>
        <authorList>
            <person name="Seo B."/>
            <person name="Jeon K."/>
            <person name="Ko G."/>
        </authorList>
    </citation>
    <scope>NUCLEOTIDE SEQUENCE [LARGE SCALE GENOMIC DNA]</scope>
    <source>
        <strain evidence="5 6">SNUG30386</strain>
    </source>
</reference>
<dbReference type="Pfam" id="PF00404">
    <property type="entry name" value="Dockerin_1"/>
    <property type="match status" value="1"/>
</dbReference>
<protein>
    <submittedName>
        <fullName evidence="5">Peptide-binding protein</fullName>
    </submittedName>
</protein>
<dbReference type="InterPro" id="IPR052354">
    <property type="entry name" value="Cell_Wall_Dynamics_Protein"/>
</dbReference>
<dbReference type="GO" id="GO:0004553">
    <property type="term" value="F:hydrolase activity, hydrolyzing O-glycosyl compounds"/>
    <property type="evidence" value="ECO:0007669"/>
    <property type="project" value="InterPro"/>
</dbReference>
<evidence type="ECO:0000313" key="6">
    <source>
        <dbReference type="Proteomes" id="UP000241048"/>
    </source>
</evidence>
<evidence type="ECO:0000259" key="4">
    <source>
        <dbReference type="PROSITE" id="PS51781"/>
    </source>
</evidence>
<dbReference type="Pfam" id="PF08239">
    <property type="entry name" value="SH3_3"/>
    <property type="match status" value="1"/>
</dbReference>
<dbReference type="InterPro" id="IPR016134">
    <property type="entry name" value="Dockerin_dom"/>
</dbReference>
<evidence type="ECO:0000313" key="5">
    <source>
        <dbReference type="EMBL" id="PST38845.1"/>
    </source>
</evidence>
<dbReference type="PANTHER" id="PTHR34408">
    <property type="entry name" value="FAMILY PROTEIN, PUTATIVE-RELATED"/>
    <property type="match status" value="1"/>
</dbReference>
<dbReference type="InterPro" id="IPR018247">
    <property type="entry name" value="EF_Hand_1_Ca_BS"/>
</dbReference>
<organism evidence="5 6">
    <name type="scientific">Clostridium fessum</name>
    <dbReference type="NCBI Taxonomy" id="2126740"/>
    <lineage>
        <taxon>Bacteria</taxon>
        <taxon>Bacillati</taxon>
        <taxon>Bacillota</taxon>
        <taxon>Clostridia</taxon>
        <taxon>Eubacteriales</taxon>
        <taxon>Clostridiaceae</taxon>
        <taxon>Clostridium</taxon>
    </lineage>
</organism>
<feature type="compositionally biased region" description="Low complexity" evidence="1">
    <location>
        <begin position="339"/>
        <end position="397"/>
    </location>
</feature>
<sequence length="844" mass="85982">MKKWKLLGKRAAAFLLGAVMAVNPGLAGTAAESLLGIVSYAEERTASVNATNLNVRSGPGTSYQALAKLSKGAPVTVLGEQTGTDGVVWYQIRYSGSGGEQTGYVSSKYIKFPTAIKSDSDFESYLTKQGFPESYKQGLRELHAQYPNWTFTAFQTNLDWNTALKNESVIGRNLVASSSISSWKSTETGAYDWGTGTWPGFDGSSWVQASSDIIAYYMDPRNFLNDKYIYQFMKQSYDSSLHTKTGLQNMVSGTFLSGTVSGGSSVSAGTGSSSGSSSSGSATGPGSSSGSSGSSAGLSSPIASISDHKTERVAATNGPGMAGDGFSSNNADGETAPVSSGTSNKSSGTTSSTAGTTSGSTSAPGSSTTGTTSGSTSSGRTSAPGSGTYSSSGTSTGVAQQSAIGTSYVDIIMNAASESGVNPYILASMILQEQGSQGTGRSISGTVSGYQGYYNFFNIEAYQSGSMSAVERGLWWASQSGSYLRPWNSIEKSIRGGSVYYGENYVKKGQDTLYLKKFNVQGSNLYKHQYMTNVQAAAAEGLTLSKITALANTTLEFSIPVYKNMPAGACVKPTLDGSPNNKLSALGVDGFALTPTFNRDTESYDLIVDPSVASVTVAASAIDSKATIAGTGTVDLQSGVNEITVTVKAANGNLRNYVLHVVRQSGGPTYSSSIGSGVSSGSNSSGPATGPGMSSGSSSGNSSSGGSDVQIVGPTSSGSSSGSSPSGQSAPGSNVNGFGSGSSGTLIAPNGESVGSAGSPQGSQSPTSAAAPSQSTSGTHAASSVRGDVNGDGKLNIMDILLAQRSILGLGKLRAEEIARADLNGNGKVDILDVLLMQKKILGL</sequence>
<feature type="compositionally biased region" description="Low complexity" evidence="1">
    <location>
        <begin position="755"/>
        <end position="779"/>
    </location>
</feature>
<evidence type="ECO:0000256" key="1">
    <source>
        <dbReference type="SAM" id="MobiDB-lite"/>
    </source>
</evidence>
<dbReference type="RefSeq" id="WP_107000014.1">
    <property type="nucleotide sequence ID" value="NZ_JAQDZI010000001.1"/>
</dbReference>
<feature type="region of interest" description="Disordered" evidence="1">
    <location>
        <begin position="668"/>
        <end position="789"/>
    </location>
</feature>
<evidence type="ECO:0000259" key="3">
    <source>
        <dbReference type="PROSITE" id="PS51766"/>
    </source>
</evidence>
<dbReference type="SMART" id="SM00287">
    <property type="entry name" value="SH3b"/>
    <property type="match status" value="1"/>
</dbReference>
<dbReference type="InterPro" id="IPR036439">
    <property type="entry name" value="Dockerin_dom_sf"/>
</dbReference>
<feature type="domain" description="SH3b" evidence="4">
    <location>
        <begin position="43"/>
        <end position="114"/>
    </location>
</feature>
<dbReference type="Pfam" id="PF12733">
    <property type="entry name" value="Cadherin-like"/>
    <property type="match status" value="1"/>
</dbReference>
<evidence type="ECO:0000256" key="2">
    <source>
        <dbReference type="SAM" id="SignalP"/>
    </source>
</evidence>